<dbReference type="PROSITE" id="PS50158">
    <property type="entry name" value="ZF_CCHC"/>
    <property type="match status" value="1"/>
</dbReference>
<feature type="domain" description="CCHC-type" evidence="3">
    <location>
        <begin position="286"/>
        <end position="299"/>
    </location>
</feature>
<dbReference type="Gene3D" id="3.30.420.10">
    <property type="entry name" value="Ribonuclease H-like superfamily/Ribonuclease H"/>
    <property type="match status" value="1"/>
</dbReference>
<dbReference type="InterPro" id="IPR025558">
    <property type="entry name" value="DUF4283"/>
</dbReference>
<dbReference type="SUPFAM" id="SSF56219">
    <property type="entry name" value="DNase I-like"/>
    <property type="match status" value="1"/>
</dbReference>
<proteinExistence type="predicted"/>
<evidence type="ECO:0008006" key="7">
    <source>
        <dbReference type="Google" id="ProtNLM"/>
    </source>
</evidence>
<dbReference type="InterPro" id="IPR052343">
    <property type="entry name" value="Retrotransposon-Effector_Assoc"/>
</dbReference>
<keyword evidence="1" id="KW-0863">Zinc-finger</keyword>
<dbReference type="InterPro" id="IPR002156">
    <property type="entry name" value="RNaseH_domain"/>
</dbReference>
<dbReference type="InterPro" id="IPR000477">
    <property type="entry name" value="RT_dom"/>
</dbReference>
<dbReference type="InterPro" id="IPR012337">
    <property type="entry name" value="RNaseH-like_sf"/>
</dbReference>
<dbReference type="InterPro" id="IPR001878">
    <property type="entry name" value="Znf_CCHC"/>
</dbReference>
<evidence type="ECO:0000256" key="1">
    <source>
        <dbReference type="PROSITE-ProRule" id="PRU00047"/>
    </source>
</evidence>
<dbReference type="CDD" id="cd01650">
    <property type="entry name" value="RT_nLTR_like"/>
    <property type="match status" value="1"/>
</dbReference>
<dbReference type="Pfam" id="PF13456">
    <property type="entry name" value="RVT_3"/>
    <property type="match status" value="1"/>
</dbReference>
<name>A0A803NLZ1_CANSA</name>
<keyword evidence="1" id="KW-0479">Metal-binding</keyword>
<dbReference type="EMBL" id="UZAU01000077">
    <property type="status" value="NOT_ANNOTATED_CDS"/>
    <property type="molecule type" value="Genomic_DNA"/>
</dbReference>
<dbReference type="InterPro" id="IPR036691">
    <property type="entry name" value="Endo/exonu/phosph_ase_sf"/>
</dbReference>
<keyword evidence="1" id="KW-0862">Zinc</keyword>
<dbReference type="SUPFAM" id="SSF53098">
    <property type="entry name" value="Ribonuclease H-like"/>
    <property type="match status" value="1"/>
</dbReference>
<dbReference type="InterPro" id="IPR043502">
    <property type="entry name" value="DNA/RNA_pol_sf"/>
</dbReference>
<organism evidence="5 6">
    <name type="scientific">Cannabis sativa</name>
    <name type="common">Hemp</name>
    <name type="synonym">Marijuana</name>
    <dbReference type="NCBI Taxonomy" id="3483"/>
    <lineage>
        <taxon>Eukaryota</taxon>
        <taxon>Viridiplantae</taxon>
        <taxon>Streptophyta</taxon>
        <taxon>Embryophyta</taxon>
        <taxon>Tracheophyta</taxon>
        <taxon>Spermatophyta</taxon>
        <taxon>Magnoliopsida</taxon>
        <taxon>eudicotyledons</taxon>
        <taxon>Gunneridae</taxon>
        <taxon>Pentapetalae</taxon>
        <taxon>rosids</taxon>
        <taxon>fabids</taxon>
        <taxon>Rosales</taxon>
        <taxon>Cannabaceae</taxon>
        <taxon>Cannabis</taxon>
    </lineage>
</organism>
<feature type="compositionally biased region" description="Basic and acidic residues" evidence="2">
    <location>
        <begin position="353"/>
        <end position="364"/>
    </location>
</feature>
<dbReference type="GO" id="GO:0004523">
    <property type="term" value="F:RNA-DNA hybrid ribonuclease activity"/>
    <property type="evidence" value="ECO:0007669"/>
    <property type="project" value="InterPro"/>
</dbReference>
<evidence type="ECO:0000313" key="5">
    <source>
        <dbReference type="EnsemblPlants" id="cds.evm.model.01.2633"/>
    </source>
</evidence>
<evidence type="ECO:0000313" key="6">
    <source>
        <dbReference type="Proteomes" id="UP000596661"/>
    </source>
</evidence>
<dbReference type="CDD" id="cd06222">
    <property type="entry name" value="RNase_H_like"/>
    <property type="match status" value="1"/>
</dbReference>
<dbReference type="Pfam" id="PF00078">
    <property type="entry name" value="RVT_1"/>
    <property type="match status" value="1"/>
</dbReference>
<reference evidence="5" key="1">
    <citation type="submission" date="2018-11" db="EMBL/GenBank/DDBJ databases">
        <authorList>
            <person name="Grassa J C."/>
        </authorList>
    </citation>
    <scope>NUCLEOTIDE SEQUENCE [LARGE SCALE GENOMIC DNA]</scope>
</reference>
<evidence type="ECO:0000259" key="3">
    <source>
        <dbReference type="PROSITE" id="PS50158"/>
    </source>
</evidence>
<dbReference type="Proteomes" id="UP000596661">
    <property type="component" value="Chromosome 1"/>
</dbReference>
<dbReference type="Gramene" id="evm.model.01.2633">
    <property type="protein sequence ID" value="cds.evm.model.01.2633"/>
    <property type="gene ID" value="evm.TU.01.2633"/>
</dbReference>
<dbReference type="SUPFAM" id="SSF56672">
    <property type="entry name" value="DNA/RNA polymerases"/>
    <property type="match status" value="1"/>
</dbReference>
<dbReference type="Pfam" id="PF13966">
    <property type="entry name" value="zf-RVT"/>
    <property type="match status" value="1"/>
</dbReference>
<dbReference type="InterPro" id="IPR026960">
    <property type="entry name" value="RVT-Znf"/>
</dbReference>
<feature type="compositionally biased region" description="Basic residues" evidence="2">
    <location>
        <begin position="383"/>
        <end position="392"/>
    </location>
</feature>
<feature type="domain" description="Reverse transcriptase" evidence="4">
    <location>
        <begin position="1092"/>
        <end position="1338"/>
    </location>
</feature>
<feature type="compositionally biased region" description="Polar residues" evidence="2">
    <location>
        <begin position="397"/>
        <end position="416"/>
    </location>
</feature>
<reference evidence="5" key="2">
    <citation type="submission" date="2021-03" db="UniProtKB">
        <authorList>
            <consortium name="EnsemblPlants"/>
        </authorList>
    </citation>
    <scope>IDENTIFICATION</scope>
</reference>
<sequence>MENVENVGEGVDNAVVNSTLGGKAMEVGGDINENISDGMNESMPNDSDIPKGVNARESEPMHDGSVNASQKQGEPAGNVGEEDDMELMRQDFFNSMTLELEPDFELNEEVTRTGVMVSFFEGTGVSRNRLKDILSQIWKPKLKGLWKFKTLKKGLWGIFFDLEEDCVEILDSRPWLINGKLLIIKEWPKDGDWYNADMSTTVFWVQAIGLPTPYLNLANVRTIGAKAGTFKGSDTIDQKLVIRRGFLKFQVEIDVYNQLSYGFYLDIMRGRKEWIQFKYYKLPRFCYNCGRIGHEAKSCARDTVYVFPPEGKAVRAFGPWIKVESAVISCFNTINQLNVLRNASGPLNNGHLKSTEWGKQDKGKGKIPIPSQSTHQREESQLRRSKPMRKVVRIQEDNSGANSRKNLKVVNQTSKPGDNRDAPSENLILKSATPKWDRRARSISPNFWRRPIQGINLKLIDEEIIKKYSSRPLPNERDRNVITTIMSNNGPTYKQMIEGPHEKVCKSRQPHCHPEVTHFPWPDYAEEIGLAEELIGPIQVDKFEPSPTLFHDPLDVTNEVHPCPQPRKRKASLTLIPYFPKNSILSKEFSQELPKMDPFSPNPSTSTFKMGKGEASYSSTKKDKRRRKSTNQNGSRRQTRALTGVNSQGTIRNLEVQVLRAWVRKYNPDCIFLMETKLGRERMVKIANSLGFIRVESIPAINLAGAFCLMWKWDVRLNVVNVFNGMFEALVWDDQESKWWNLFSVYGPPYEHERGSFWNKLNSLVDNCVEPWVVIGDLNCIANGEEKQGGRRVTQGDLRWLNDFLDNSGGVDLRCTGCKFTWHNKRFNGGLIRERLDRAIAATDWVNSYPNAGVLNFPISVSDHAPILLDSSMFRSKGFIPFRFYEAWSKIDSCKETIEDAWCSVGSDSTKNLLQNLDNTRRSLQSWKKKHFNDLESIITSLEKRLQWIQCQSSSVDLCMEEREIQLRLEEAWKKKEEVWRQKSREVWLKLGDRNSKFFHAAATIRRRRNQIWAIQDNQGELWDQKRKGLIENGVTRESNDMLVDIPSIEEIKQVVFSLHPLKAPGPDGFSGCFYRRYWDIVGPNLVEMVKDFFEKGTMDPRFNHTFLCLIPKIDKLVKMEQFRPISLCNFHYKVIAKILANRLRPLMDELVSPLQSAFIPDRWIAESSILTQELVHCIKKKRGRGVLKQNGFDMRFRKLIMECITSVSYSVLLNGSPLKKFYSQWGLRQGDPLSPFIFLLCQEVLSKLIIREQQAGRIHGIKISQEAPTISHLMFADDTILFTRANVEEAKTIIRCLSKYEAWSGQSCSKAKSSVLFSKNMLPEKMKETLDALEISKLKGDEKHLGNPFVFKRRKKEDYQQLKSNMKKRLEGWRMKILSYAGRLVLIKSVAASMPIYNMSTTKIPISVCRDLDALVRRFWWIGNSEKSQFLALKSWDAICQPKSSGGLGLRRFEDMNKALLAKLAWALGQKEKKALGLMPFNVILPSSMAIAASGHSIDLWTQPWIPWMSYMEFTLLMNGLNRRHITARTIADISIDGVCHREIVLQIFGDDLGGRILDIPRISTNHSGQIVWRDTQNGRFSVKCAYFANQKYRFKPVRDLWKMIWKPGIHPRVAIFMWQVLNGAIPTRDKLGFILDKECLFCGDEMESCIHLFRDCNVIKNLWIIGEYPIYCTNVPGETMQEYVENLVSIFPTPDRSSVINYMGYLFSAVWAERNKLLYKGSSVFLPLLLQQVAAQWKDFCISASAADPPGSTVLNPCRRVSNASIVLMTDASWKEGAAGLAAVVINGDTGRWAMRSEFTTAYSTLEAETKAVFWALQWASSEGWQEIHVLSDSLVVTQALNQGRCIPDWRFLNLSLSILDLIKGFVSCSLFYVNRSELSFVDGLAKNARISSVNASVVQGEGIPPVVPIFRSS</sequence>
<dbReference type="Pfam" id="PF14392">
    <property type="entry name" value="zf-CCHC_4"/>
    <property type="match status" value="1"/>
</dbReference>
<feature type="region of interest" description="Disordered" evidence="2">
    <location>
        <begin position="38"/>
        <end position="80"/>
    </location>
</feature>
<dbReference type="GO" id="GO:0003676">
    <property type="term" value="F:nucleic acid binding"/>
    <property type="evidence" value="ECO:0007669"/>
    <property type="project" value="InterPro"/>
</dbReference>
<dbReference type="Pfam" id="PF03372">
    <property type="entry name" value="Exo_endo_phos"/>
    <property type="match status" value="1"/>
</dbReference>
<dbReference type="InterPro" id="IPR044730">
    <property type="entry name" value="RNase_H-like_dom_plant"/>
</dbReference>
<dbReference type="Pfam" id="PF14111">
    <property type="entry name" value="DUF4283"/>
    <property type="match status" value="1"/>
</dbReference>
<dbReference type="GO" id="GO:0008270">
    <property type="term" value="F:zinc ion binding"/>
    <property type="evidence" value="ECO:0007669"/>
    <property type="project" value="UniProtKB-KW"/>
</dbReference>
<dbReference type="InterPro" id="IPR036397">
    <property type="entry name" value="RNaseH_sf"/>
</dbReference>
<feature type="region of interest" description="Disordered" evidence="2">
    <location>
        <begin position="593"/>
        <end position="643"/>
    </location>
</feature>
<dbReference type="PANTHER" id="PTHR46890:SF48">
    <property type="entry name" value="RNA-DIRECTED DNA POLYMERASE"/>
    <property type="match status" value="1"/>
</dbReference>
<dbReference type="InterPro" id="IPR005135">
    <property type="entry name" value="Endo/exonuclease/phosphatase"/>
</dbReference>
<dbReference type="Gene3D" id="3.60.10.10">
    <property type="entry name" value="Endonuclease/exonuclease/phosphatase"/>
    <property type="match status" value="1"/>
</dbReference>
<dbReference type="EnsemblPlants" id="evm.model.01.2633">
    <property type="protein sequence ID" value="cds.evm.model.01.2633"/>
    <property type="gene ID" value="evm.TU.01.2633"/>
</dbReference>
<dbReference type="InterPro" id="IPR025836">
    <property type="entry name" value="Zn_knuckle_CX2CX4HX4C"/>
</dbReference>
<evidence type="ECO:0000259" key="4">
    <source>
        <dbReference type="PROSITE" id="PS50878"/>
    </source>
</evidence>
<feature type="region of interest" description="Disordered" evidence="2">
    <location>
        <begin position="351"/>
        <end position="425"/>
    </location>
</feature>
<evidence type="ECO:0000256" key="2">
    <source>
        <dbReference type="SAM" id="MobiDB-lite"/>
    </source>
</evidence>
<dbReference type="PANTHER" id="PTHR46890">
    <property type="entry name" value="NON-LTR RETROLELEMENT REVERSE TRANSCRIPTASE-LIKE PROTEIN-RELATED"/>
    <property type="match status" value="1"/>
</dbReference>
<keyword evidence="6" id="KW-1185">Reference proteome</keyword>
<dbReference type="PROSITE" id="PS50878">
    <property type="entry name" value="RT_POL"/>
    <property type="match status" value="1"/>
</dbReference>
<feature type="compositionally biased region" description="Polar residues" evidence="2">
    <location>
        <begin position="630"/>
        <end position="643"/>
    </location>
</feature>
<accession>A0A803NLZ1</accession>
<protein>
    <recommendedName>
        <fullName evidence="7">Reverse transcriptase</fullName>
    </recommendedName>
</protein>